<evidence type="ECO:0000313" key="2">
    <source>
        <dbReference type="Proteomes" id="UP000597617"/>
    </source>
</evidence>
<dbReference type="InterPro" id="IPR034660">
    <property type="entry name" value="DinB/YfiT-like"/>
</dbReference>
<sequence>MLTDTLRLLFQRDLKRVQQELSSYRDEQSIWRVDKGIANSAGNLSLHLIGNLNTYIGAELGGRAYTRHRELEFSLRNIPRLQLLEKLGETSRIVDEALAHLAPERLAQEYSLLVFEQKTSTEFMLVHLATHLGYHLGQINYHRRLLDSRQPPN</sequence>
<dbReference type="Proteomes" id="UP000597617">
    <property type="component" value="Unassembled WGS sequence"/>
</dbReference>
<organism evidence="1 2">
    <name type="scientific">Hymenobacter jeongseonensis</name>
    <dbReference type="NCBI Taxonomy" id="2791027"/>
    <lineage>
        <taxon>Bacteria</taxon>
        <taxon>Pseudomonadati</taxon>
        <taxon>Bacteroidota</taxon>
        <taxon>Cytophagia</taxon>
        <taxon>Cytophagales</taxon>
        <taxon>Hymenobacteraceae</taxon>
        <taxon>Hymenobacter</taxon>
    </lineage>
</organism>
<protein>
    <submittedName>
        <fullName evidence="1">DUF1572 family protein</fullName>
    </submittedName>
</protein>
<keyword evidence="2" id="KW-1185">Reference proteome</keyword>
<proteinExistence type="predicted"/>
<gene>
    <name evidence="1" type="ORF">I2I05_15605</name>
</gene>
<dbReference type="Gene3D" id="1.20.120.450">
    <property type="entry name" value="dinb family like domain"/>
    <property type="match status" value="1"/>
</dbReference>
<name>A0ABS0IKF9_9BACT</name>
<evidence type="ECO:0000313" key="1">
    <source>
        <dbReference type="EMBL" id="MBF9238828.1"/>
    </source>
</evidence>
<dbReference type="SUPFAM" id="SSF109854">
    <property type="entry name" value="DinB/YfiT-like putative metalloenzymes"/>
    <property type="match status" value="1"/>
</dbReference>
<dbReference type="RefSeq" id="WP_196283191.1">
    <property type="nucleotide sequence ID" value="NZ_JADQDQ010000008.1"/>
</dbReference>
<dbReference type="Pfam" id="PF07609">
    <property type="entry name" value="DUF1572"/>
    <property type="match status" value="1"/>
</dbReference>
<dbReference type="EMBL" id="JADQDQ010000008">
    <property type="protein sequence ID" value="MBF9238828.1"/>
    <property type="molecule type" value="Genomic_DNA"/>
</dbReference>
<dbReference type="InterPro" id="IPR011466">
    <property type="entry name" value="DUF1572"/>
</dbReference>
<reference evidence="1 2" key="1">
    <citation type="submission" date="2020-11" db="EMBL/GenBank/DDBJ databases">
        <authorList>
            <person name="Kim M.K."/>
        </authorList>
    </citation>
    <scope>NUCLEOTIDE SEQUENCE [LARGE SCALE GENOMIC DNA]</scope>
    <source>
        <strain evidence="1 2">BT683</strain>
    </source>
</reference>
<comment type="caution">
    <text evidence="1">The sequence shown here is derived from an EMBL/GenBank/DDBJ whole genome shotgun (WGS) entry which is preliminary data.</text>
</comment>
<accession>A0ABS0IKF9</accession>